<dbReference type="KEGG" id="dfl:DFE_1001"/>
<keyword evidence="2" id="KW-1185">Reference proteome</keyword>
<protein>
    <recommendedName>
        <fullName evidence="3">PAS domain-containing protein</fullName>
    </recommendedName>
</protein>
<evidence type="ECO:0008006" key="3">
    <source>
        <dbReference type="Google" id="ProtNLM"/>
    </source>
</evidence>
<dbReference type="RefSeq" id="WP_126377225.1">
    <property type="nucleotide sequence ID" value="NZ_AP017378.1"/>
</dbReference>
<proteinExistence type="predicted"/>
<accession>A0A2Z6AWU7</accession>
<gene>
    <name evidence="1" type="ORF">DFE_1001</name>
</gene>
<dbReference type="InterPro" id="IPR035965">
    <property type="entry name" value="PAS-like_dom_sf"/>
</dbReference>
<reference evidence="1 2" key="1">
    <citation type="journal article" date="2018" name="Sci. Adv.">
        <title>Multi-heme cytochromes provide a pathway for survival in energy-limited environments.</title>
        <authorList>
            <person name="Deng X."/>
            <person name="Dohmae N."/>
            <person name="Nealson K.H."/>
            <person name="Hashimoto K."/>
            <person name="Okamoto A."/>
        </authorList>
    </citation>
    <scope>NUCLEOTIDE SEQUENCE [LARGE SCALE GENOMIC DNA]</scope>
    <source>
        <strain evidence="1 2">IS5</strain>
    </source>
</reference>
<evidence type="ECO:0000313" key="1">
    <source>
        <dbReference type="EMBL" id="BBD07727.1"/>
    </source>
</evidence>
<organism evidence="1 2">
    <name type="scientific">Desulfovibrio ferrophilus</name>
    <dbReference type="NCBI Taxonomy" id="241368"/>
    <lineage>
        <taxon>Bacteria</taxon>
        <taxon>Pseudomonadati</taxon>
        <taxon>Thermodesulfobacteriota</taxon>
        <taxon>Desulfovibrionia</taxon>
        <taxon>Desulfovibrionales</taxon>
        <taxon>Desulfovibrionaceae</taxon>
        <taxon>Desulfovibrio</taxon>
    </lineage>
</organism>
<dbReference type="AlphaFoldDB" id="A0A2Z6AWU7"/>
<dbReference type="Proteomes" id="UP000269883">
    <property type="component" value="Chromosome"/>
</dbReference>
<dbReference type="EMBL" id="AP017378">
    <property type="protein sequence ID" value="BBD07727.1"/>
    <property type="molecule type" value="Genomic_DNA"/>
</dbReference>
<dbReference type="Gene3D" id="3.30.450.20">
    <property type="entry name" value="PAS domain"/>
    <property type="match status" value="1"/>
</dbReference>
<dbReference type="SUPFAM" id="SSF55785">
    <property type="entry name" value="PYP-like sensor domain (PAS domain)"/>
    <property type="match status" value="2"/>
</dbReference>
<sequence length="439" mass="49678">MRDSKTITQSRGRNIPIEDLQSFVGDFPALLWRIEIAKSRIEFLNDYPLAPLGEDARLFLKNKNFRKQLLLPEDAHLLDAFMDAVKEGRTMATVFRVHAPSGGVMWLKLTGAVNTSDPRYYYGYCLDISDTVEVIQGIQQSDNKARLRIDNVPTPVMLVDFKTRRLKQANAAARDQFGLPRSMGGKRPEFASLYPSSVTKAVDRILDDLPFEHSWSGRLEFKNVQGDTFMADSTLRYVGWKQRALVRISIIPVEQKQQHRAEPSAISQCGPGDMDCLSKELLKDAPDLSTMLDRLMDHPLIQENCDAIMLSDIHIRKNKVIVYGAGEVLEGMTTGEEFSYKGTVAEDIVRFGLDHLVVDDTMDSIKPIDWALFIPRGIRSYFAKPFYERKVLRTVVILCSTEPNRFTGLGSEAFESILGTLNSATRTWRRNTRTRSSSS</sequence>
<dbReference type="OrthoDB" id="5429438at2"/>
<name>A0A2Z6AWU7_9BACT</name>
<evidence type="ECO:0000313" key="2">
    <source>
        <dbReference type="Proteomes" id="UP000269883"/>
    </source>
</evidence>